<dbReference type="InterPro" id="IPR003788">
    <property type="entry name" value="NDUFAF7"/>
</dbReference>
<protein>
    <recommendedName>
        <fullName evidence="5">SAM-dependent methyltransferase, MidA family</fullName>
    </recommendedName>
</protein>
<dbReference type="HOGENOM" id="CLU_024840_1_1_3"/>
<dbReference type="InterPro" id="IPR029063">
    <property type="entry name" value="SAM-dependent_MTases_sf"/>
</dbReference>
<dbReference type="STRING" id="13035.Dacsa_2294"/>
<keyword evidence="1" id="KW-0489">Methyltransferase</keyword>
<dbReference type="PATRIC" id="fig|13035.3.peg.2603"/>
<dbReference type="PANTHER" id="PTHR12049">
    <property type="entry name" value="PROTEIN ARGININE METHYLTRANSFERASE NDUFAF7, MITOCHONDRIAL"/>
    <property type="match status" value="1"/>
</dbReference>
<evidence type="ECO:0000313" key="4">
    <source>
        <dbReference type="Proteomes" id="UP000010482"/>
    </source>
</evidence>
<dbReference type="EMBL" id="CP003944">
    <property type="protein sequence ID" value="AFZ50908.1"/>
    <property type="molecule type" value="Genomic_DNA"/>
</dbReference>
<evidence type="ECO:0000256" key="2">
    <source>
        <dbReference type="ARBA" id="ARBA00022679"/>
    </source>
</evidence>
<dbReference type="SUPFAM" id="SSF53335">
    <property type="entry name" value="S-adenosyl-L-methionine-dependent methyltransferases"/>
    <property type="match status" value="1"/>
</dbReference>
<evidence type="ECO:0000256" key="1">
    <source>
        <dbReference type="ARBA" id="ARBA00022603"/>
    </source>
</evidence>
<dbReference type="KEGG" id="dsl:Dacsa_2294"/>
<dbReference type="Proteomes" id="UP000010482">
    <property type="component" value="Chromosome"/>
</dbReference>
<accession>K9YXR6</accession>
<organism evidence="3 4">
    <name type="scientific">Dactylococcopsis salina (strain PCC 8305)</name>
    <name type="common">Myxobactron salinum</name>
    <dbReference type="NCBI Taxonomy" id="13035"/>
    <lineage>
        <taxon>Bacteria</taxon>
        <taxon>Bacillati</taxon>
        <taxon>Cyanobacteriota</taxon>
        <taxon>Cyanophyceae</taxon>
        <taxon>Nodosilineales</taxon>
        <taxon>Cymatolegaceae</taxon>
        <taxon>Dactylococcopsis</taxon>
    </lineage>
</organism>
<evidence type="ECO:0000313" key="3">
    <source>
        <dbReference type="EMBL" id="AFZ50908.1"/>
    </source>
</evidence>
<proteinExistence type="predicted"/>
<gene>
    <name evidence="3" type="ORF">Dacsa_2294</name>
</gene>
<dbReference type="GO" id="GO:0032259">
    <property type="term" value="P:methylation"/>
    <property type="evidence" value="ECO:0007669"/>
    <property type="project" value="UniProtKB-KW"/>
</dbReference>
<sequence>MNQLKPNSELIRIIQDKITQSPQKRITFAEYMDLVLYHPKQGYYSSGVVEIGKAGDFFTASSLGSDFGELLAKQFLEMWEKLEQPTPFDLVEIGAGNGQLANDILSYLSQDHPQFLQSVQYQIIESSPALKQEQENRLKIWQEKGVTLSWKCWEEIPNESLVGCCFSNELVDAFPVHRLQVEAETLKEIYVTVSPPESDSPFTEISDEISTPQLREYFQTVGISFSTSDYPDGFQTEVNLAMIPWLKTVSRCLKQGYLLTIDYGYTAEKYYHPQRDQGTLQCYVQHQRHNDPYFLIGKQDMTTHVDFTALEIYGKQYDLEFLNFTQQALFLMALGLGDRLNSLSQGGFNVMEILQRRDALHQLIDPMGLGGFGVLLQGKNLTSTQVSSLMGFQEDLS</sequence>
<keyword evidence="2" id="KW-0808">Transferase</keyword>
<dbReference type="Pfam" id="PF02636">
    <property type="entry name" value="Methyltransf_28"/>
    <property type="match status" value="1"/>
</dbReference>
<dbReference type="Gene3D" id="3.40.50.12710">
    <property type="match status" value="1"/>
</dbReference>
<evidence type="ECO:0008006" key="5">
    <source>
        <dbReference type="Google" id="ProtNLM"/>
    </source>
</evidence>
<keyword evidence="4" id="KW-1185">Reference proteome</keyword>
<dbReference type="RefSeq" id="WP_015229900.1">
    <property type="nucleotide sequence ID" value="NC_019780.1"/>
</dbReference>
<dbReference type="PANTHER" id="PTHR12049:SF7">
    <property type="entry name" value="PROTEIN ARGININE METHYLTRANSFERASE NDUFAF7, MITOCHONDRIAL"/>
    <property type="match status" value="1"/>
</dbReference>
<dbReference type="GO" id="GO:0035243">
    <property type="term" value="F:protein-arginine omega-N symmetric methyltransferase activity"/>
    <property type="evidence" value="ECO:0007669"/>
    <property type="project" value="TreeGrafter"/>
</dbReference>
<dbReference type="InterPro" id="IPR038375">
    <property type="entry name" value="NDUFAF7_sf"/>
</dbReference>
<dbReference type="eggNOG" id="COG1565">
    <property type="taxonomic scope" value="Bacteria"/>
</dbReference>
<dbReference type="AlphaFoldDB" id="K9YXR6"/>
<name>K9YXR6_DACS8</name>
<reference evidence="3" key="1">
    <citation type="submission" date="2012-04" db="EMBL/GenBank/DDBJ databases">
        <title>Finished genome of Dactylococcopsis salina PCC 8305.</title>
        <authorList>
            <consortium name="US DOE Joint Genome Institute"/>
            <person name="Gugger M."/>
            <person name="Coursin T."/>
            <person name="Rippka R."/>
            <person name="Tandeau De Marsac N."/>
            <person name="Huntemann M."/>
            <person name="Wei C.-L."/>
            <person name="Han J."/>
            <person name="Detter J.C."/>
            <person name="Han C."/>
            <person name="Tapia R."/>
            <person name="Daligault H."/>
            <person name="Chen A."/>
            <person name="Krypides N."/>
            <person name="Mavromatis K."/>
            <person name="Markowitz V."/>
            <person name="Szeto E."/>
            <person name="Ivanova N."/>
            <person name="Ovchinnikova G."/>
            <person name="Pagani I."/>
            <person name="Pati A."/>
            <person name="Goodwin L."/>
            <person name="Peters L."/>
            <person name="Pitluck S."/>
            <person name="Woyke T."/>
            <person name="Kerfeld C."/>
        </authorList>
    </citation>
    <scope>NUCLEOTIDE SEQUENCE [LARGE SCALE GENOMIC DNA]</scope>
    <source>
        <strain evidence="3">PCC 8305</strain>
    </source>
</reference>